<reference evidence="5" key="1">
    <citation type="journal article" date="2018" name="Genome Biol. Evol.">
        <title>Mobile Elements Shape Plastome Evolution in Ferns.</title>
        <authorList>
            <person name="Robison T.A."/>
            <person name="Grusz A.L."/>
            <person name="Wolf P.G."/>
            <person name="Mower J.P."/>
            <person name="Fauskee B.D."/>
            <person name="Sosa K."/>
            <person name="Schuettpelz E.L."/>
        </authorList>
    </citation>
    <scope>NUCLEOTIDE SEQUENCE</scope>
</reference>
<keyword evidence="5" id="KW-0934">Plastid</keyword>
<gene>
    <name evidence="4 5" type="primary">rps16</name>
</gene>
<name>A0A3G5CT74_9MONI</name>
<comment type="similarity">
    <text evidence="1 4">Belongs to the bacterial ribosomal protein bS16 family.</text>
</comment>
<dbReference type="HAMAP" id="MF_00385">
    <property type="entry name" value="Ribosomal_bS16"/>
    <property type="match status" value="1"/>
</dbReference>
<dbReference type="GeneID" id="38664592"/>
<sequence>MVKLRLKCYGRKQRITYRIVAIDARARREGKSVREIGFYNPRQGDTQLDFLTITSLLRSGAKLTKPVRNIIKRVNVGISSNS</sequence>
<dbReference type="GO" id="GO:0032543">
    <property type="term" value="P:mitochondrial translation"/>
    <property type="evidence" value="ECO:0007669"/>
    <property type="project" value="TreeGrafter"/>
</dbReference>
<accession>A0A3G5CT74</accession>
<evidence type="ECO:0000256" key="4">
    <source>
        <dbReference type="HAMAP-Rule" id="MF_00385"/>
    </source>
</evidence>
<proteinExistence type="inferred from homology"/>
<dbReference type="Pfam" id="PF00886">
    <property type="entry name" value="Ribosomal_S16"/>
    <property type="match status" value="1"/>
</dbReference>
<dbReference type="RefSeq" id="YP_009547537.1">
    <property type="nucleotide sequence ID" value="NC_040175.1"/>
</dbReference>
<organism evidence="5">
    <name type="scientific">Vaginularia trichoidea</name>
    <dbReference type="NCBI Taxonomy" id="474354"/>
    <lineage>
        <taxon>Eukaryota</taxon>
        <taxon>Viridiplantae</taxon>
        <taxon>Streptophyta</taxon>
        <taxon>Embryophyta</taxon>
        <taxon>Tracheophyta</taxon>
        <taxon>Polypodiopsida</taxon>
        <taxon>Polypodiidae</taxon>
        <taxon>Polypodiales</taxon>
        <taxon>Pteridineae</taxon>
        <taxon>Pteridaceae</taxon>
        <taxon>Vittarioideae</taxon>
        <taxon>Vaginularia</taxon>
    </lineage>
</organism>
<dbReference type="PANTHER" id="PTHR12919">
    <property type="entry name" value="30S RIBOSOMAL PROTEIN S16"/>
    <property type="match status" value="1"/>
</dbReference>
<evidence type="ECO:0000256" key="1">
    <source>
        <dbReference type="ARBA" id="ARBA00006668"/>
    </source>
</evidence>
<dbReference type="GO" id="GO:0009507">
    <property type="term" value="C:chloroplast"/>
    <property type="evidence" value="ECO:0007669"/>
    <property type="project" value="UniProtKB-SubCell"/>
</dbReference>
<dbReference type="InterPro" id="IPR000307">
    <property type="entry name" value="Ribosomal_bS16"/>
</dbReference>
<evidence type="ECO:0000256" key="2">
    <source>
        <dbReference type="ARBA" id="ARBA00022980"/>
    </source>
</evidence>
<dbReference type="GO" id="GO:0003735">
    <property type="term" value="F:structural constituent of ribosome"/>
    <property type="evidence" value="ECO:0007669"/>
    <property type="project" value="InterPro"/>
</dbReference>
<evidence type="ECO:0000313" key="5">
    <source>
        <dbReference type="EMBL" id="AYW16054.1"/>
    </source>
</evidence>
<protein>
    <recommendedName>
        <fullName evidence="4">Small ribosomal subunit protein bS16c</fullName>
    </recommendedName>
</protein>
<evidence type="ECO:0000256" key="3">
    <source>
        <dbReference type="ARBA" id="ARBA00023274"/>
    </source>
</evidence>
<dbReference type="GO" id="GO:0015935">
    <property type="term" value="C:small ribosomal subunit"/>
    <property type="evidence" value="ECO:0007669"/>
    <property type="project" value="TreeGrafter"/>
</dbReference>
<keyword evidence="5" id="KW-0150">Chloroplast</keyword>
<comment type="subcellular location">
    <subcellularLocation>
        <location evidence="4">Plastid</location>
        <location evidence="4">Chloroplast</location>
    </subcellularLocation>
</comment>
<keyword evidence="2 4" id="KW-0689">Ribosomal protein</keyword>
<dbReference type="NCBIfam" id="TIGR00002">
    <property type="entry name" value="S16"/>
    <property type="match status" value="1"/>
</dbReference>
<dbReference type="SUPFAM" id="SSF54565">
    <property type="entry name" value="Ribosomal protein S16"/>
    <property type="match status" value="1"/>
</dbReference>
<dbReference type="GO" id="GO:0005739">
    <property type="term" value="C:mitochondrion"/>
    <property type="evidence" value="ECO:0007669"/>
    <property type="project" value="GOC"/>
</dbReference>
<dbReference type="PANTHER" id="PTHR12919:SF20">
    <property type="entry name" value="SMALL RIBOSOMAL SUBUNIT PROTEIN BS16M"/>
    <property type="match status" value="1"/>
</dbReference>
<dbReference type="Gene3D" id="3.30.1320.10">
    <property type="match status" value="1"/>
</dbReference>
<geneLocation type="chloroplast" evidence="5"/>
<dbReference type="InterPro" id="IPR023803">
    <property type="entry name" value="Ribosomal_bS16_dom_sf"/>
</dbReference>
<dbReference type="EMBL" id="MH173085">
    <property type="protein sequence ID" value="AYW16054.1"/>
    <property type="molecule type" value="Genomic_DNA"/>
</dbReference>
<keyword evidence="3 4" id="KW-0687">Ribonucleoprotein</keyword>
<dbReference type="AlphaFoldDB" id="A0A3G5CT74"/>